<name>A0A1W6ZP61_9HYPH</name>
<dbReference type="Proteomes" id="UP000194137">
    <property type="component" value="Chromosome"/>
</dbReference>
<evidence type="ECO:0000256" key="1">
    <source>
        <dbReference type="PROSITE-ProRule" id="PRU00284"/>
    </source>
</evidence>
<dbReference type="OrthoDB" id="9802022at2"/>
<proteinExistence type="predicted"/>
<keyword evidence="5" id="KW-1185">Reference proteome</keyword>
<dbReference type="SUPFAM" id="SSF58104">
    <property type="entry name" value="Methyl-accepting chemotaxis protein (MCP) signaling domain"/>
    <property type="match status" value="1"/>
</dbReference>
<evidence type="ECO:0000256" key="2">
    <source>
        <dbReference type="SAM" id="Phobius"/>
    </source>
</evidence>
<accession>A0A1W6ZP61</accession>
<keyword evidence="2" id="KW-0812">Transmembrane</keyword>
<gene>
    <name evidence="4" type="ORF">CAK95_08090</name>
</gene>
<sequence>MWMSGVRVIAGSRGLALSHQTNATAQNISGTATYSCAMFDRRQCFGNVIRANRFTLDRHCCDSFCMTQRFGKPAFWIAIPAFVVAAATLAVGNTFGSIPGIGMAAFGAFIIGLFAENRLSELIAGLVRIAQGDRFASLPTAIGDGALQKFDQAAEAMRAALGQADDIAIDRDRRATESRLRQAGRIFITRRFQVAINDVMATFTGAGERIRITAADLATRNRTMSDRVASAAQIAEAAAMDAAKVADAAQKVREIVLQSGHHVEAARTAGERTAAELRHADETVRSLHDAAQQIDVVLKLIQSIAGQTSLLALNATIEAARAGEAGRGFAVVASEVKELAQQTARATNEIRGQIVGIQTAVKQTAEAIGAVTSSVDATSVVNRDLNAMLDQQLVELDEIGNEANRVAITVARALPDIQSAISEVAEASESVLHTADDLSARSQSLVTSIGGYFKELDHGAIRIGILHSLSGTLTASERPLQQLIVMLIEQVNQAGGLLHRPLEAVIADPGSEPSHYATHAKDMLEKHDVAAIFGCWSSASRQQALPVLKQHNGILFYPSQYEGEEQSPHVFYTGATPRQQALPAVDYLLAQDRRRFILVGTDYVYPRTTNAILRNYLASRGIGAQAIMDVYVPSGERIWRETIERIRTFGGGGNAAIVSTISGDSNVHFFREYVRQQISPHSLPVMTLSIGEGELNSLAGVPMEGHLASWSYLGAINDPHNRDFTRRWRTFIGNDKAVPNDPMEATFIGFKMWIAAVEKAGTTDVDAVRRALAGMTCDAPSGFTVRMDGETQHLHKPAFIGRFDGNGAILPVWISDGLVPPEPWSPWLTRSETDLRRAS</sequence>
<evidence type="ECO:0000313" key="5">
    <source>
        <dbReference type="Proteomes" id="UP000194137"/>
    </source>
</evidence>
<dbReference type="InterPro" id="IPR004089">
    <property type="entry name" value="MCPsignal_dom"/>
</dbReference>
<dbReference type="Gene3D" id="1.10.287.950">
    <property type="entry name" value="Methyl-accepting chemotaxis protein"/>
    <property type="match status" value="1"/>
</dbReference>
<dbReference type="CDD" id="cd06355">
    <property type="entry name" value="PBP1_FmdD-like"/>
    <property type="match status" value="1"/>
</dbReference>
<dbReference type="GO" id="GO:0016020">
    <property type="term" value="C:membrane"/>
    <property type="evidence" value="ECO:0007669"/>
    <property type="project" value="InterPro"/>
</dbReference>
<evidence type="ECO:0000313" key="4">
    <source>
        <dbReference type="EMBL" id="ARP99045.1"/>
    </source>
</evidence>
<feature type="domain" description="Methyl-accepting transducer" evidence="3">
    <location>
        <begin position="199"/>
        <end position="439"/>
    </location>
</feature>
<dbReference type="GO" id="GO:0007165">
    <property type="term" value="P:signal transduction"/>
    <property type="evidence" value="ECO:0007669"/>
    <property type="project" value="UniProtKB-KW"/>
</dbReference>
<dbReference type="SUPFAM" id="SSF53822">
    <property type="entry name" value="Periplasmic binding protein-like I"/>
    <property type="match status" value="1"/>
</dbReference>
<dbReference type="SMART" id="SM00283">
    <property type="entry name" value="MA"/>
    <property type="match status" value="1"/>
</dbReference>
<dbReference type="PROSITE" id="PS50111">
    <property type="entry name" value="CHEMOTAXIS_TRANSDUC_2"/>
    <property type="match status" value="1"/>
</dbReference>
<evidence type="ECO:0000259" key="3">
    <source>
        <dbReference type="PROSITE" id="PS50111"/>
    </source>
</evidence>
<keyword evidence="2" id="KW-0472">Membrane</keyword>
<dbReference type="KEGG" id="psin:CAK95_08090"/>
<reference evidence="4 5" key="1">
    <citation type="submission" date="2017-05" db="EMBL/GenBank/DDBJ databases">
        <title>Full genome sequence of Pseudorhodoplanes sinuspersici.</title>
        <authorList>
            <person name="Dastgheib S.M.M."/>
            <person name="Shavandi M."/>
            <person name="Tirandaz H."/>
        </authorList>
    </citation>
    <scope>NUCLEOTIDE SEQUENCE [LARGE SCALE GENOMIC DNA]</scope>
    <source>
        <strain evidence="4 5">RIPI110</strain>
    </source>
</reference>
<keyword evidence="1" id="KW-0807">Transducer</keyword>
<dbReference type="STRING" id="1235591.CAK95_08090"/>
<organism evidence="4 5">
    <name type="scientific">Pseudorhodoplanes sinuspersici</name>
    <dbReference type="NCBI Taxonomy" id="1235591"/>
    <lineage>
        <taxon>Bacteria</taxon>
        <taxon>Pseudomonadati</taxon>
        <taxon>Pseudomonadota</taxon>
        <taxon>Alphaproteobacteria</taxon>
        <taxon>Hyphomicrobiales</taxon>
        <taxon>Pseudorhodoplanes</taxon>
    </lineage>
</organism>
<dbReference type="PANTHER" id="PTHR47628">
    <property type="match status" value="1"/>
</dbReference>
<dbReference type="Gene3D" id="3.40.50.2300">
    <property type="match status" value="2"/>
</dbReference>
<feature type="transmembrane region" description="Helical" evidence="2">
    <location>
        <begin position="74"/>
        <end position="92"/>
    </location>
</feature>
<dbReference type="PANTHER" id="PTHR47628:SF1">
    <property type="entry name" value="ALIPHATIC AMIDASE EXPRESSION-REGULATING PROTEIN"/>
    <property type="match status" value="1"/>
</dbReference>
<keyword evidence="2" id="KW-1133">Transmembrane helix</keyword>
<dbReference type="AlphaFoldDB" id="A0A1W6ZP61"/>
<dbReference type="InterPro" id="IPR017777">
    <property type="entry name" value="ABC_urea-bd_UrtA"/>
</dbReference>
<dbReference type="Pfam" id="PF00015">
    <property type="entry name" value="MCPsignal"/>
    <property type="match status" value="1"/>
</dbReference>
<protein>
    <recommendedName>
        <fullName evidence="3">Methyl-accepting transducer domain-containing protein</fullName>
    </recommendedName>
</protein>
<dbReference type="Pfam" id="PF13433">
    <property type="entry name" value="Peripla_BP_5"/>
    <property type="match status" value="1"/>
</dbReference>
<dbReference type="EMBL" id="CP021112">
    <property type="protein sequence ID" value="ARP99045.1"/>
    <property type="molecule type" value="Genomic_DNA"/>
</dbReference>
<dbReference type="InterPro" id="IPR028082">
    <property type="entry name" value="Peripla_BP_I"/>
</dbReference>